<reference evidence="11 12" key="1">
    <citation type="journal article" date="2016" name="Genome Biol. Evol.">
        <title>Draft genome sequence of an aflatoxigenic Aspergillus species, A. bombycis.</title>
        <authorList>
            <person name="Moore G.G."/>
            <person name="Mack B.M."/>
            <person name="Beltz S.B."/>
            <person name="Gilbert M.K."/>
        </authorList>
    </citation>
    <scope>NUCLEOTIDE SEQUENCE [LARGE SCALE GENOMIC DNA]</scope>
    <source>
        <strain evidence="12">NRRL 26010</strain>
    </source>
</reference>
<organism evidence="11 12">
    <name type="scientific">Aspergillus bombycis</name>
    <dbReference type="NCBI Taxonomy" id="109264"/>
    <lineage>
        <taxon>Eukaryota</taxon>
        <taxon>Fungi</taxon>
        <taxon>Dikarya</taxon>
        <taxon>Ascomycota</taxon>
        <taxon>Pezizomycotina</taxon>
        <taxon>Eurotiomycetes</taxon>
        <taxon>Eurotiomycetidae</taxon>
        <taxon>Eurotiales</taxon>
        <taxon>Aspergillaceae</taxon>
        <taxon>Aspergillus</taxon>
    </lineage>
</organism>
<protein>
    <recommendedName>
        <fullName evidence="13">Cytochrome P450 monooxygenase</fullName>
    </recommendedName>
</protein>
<evidence type="ECO:0000256" key="1">
    <source>
        <dbReference type="ARBA" id="ARBA00001971"/>
    </source>
</evidence>
<comment type="similarity">
    <text evidence="2 9">Belongs to the cytochrome P450 family.</text>
</comment>
<keyword evidence="5 9" id="KW-0560">Oxidoreductase</keyword>
<dbReference type="GO" id="GO:0020037">
    <property type="term" value="F:heme binding"/>
    <property type="evidence" value="ECO:0007669"/>
    <property type="project" value="InterPro"/>
</dbReference>
<evidence type="ECO:0000256" key="10">
    <source>
        <dbReference type="SAM" id="Phobius"/>
    </source>
</evidence>
<dbReference type="GO" id="GO:0016705">
    <property type="term" value="F:oxidoreductase activity, acting on paired donors, with incorporation or reduction of molecular oxygen"/>
    <property type="evidence" value="ECO:0007669"/>
    <property type="project" value="InterPro"/>
</dbReference>
<sequence length="514" mass="58442">MNSYLFAILAGAAITYILWLSIYRLFFHPLSQYPGPKFAAVTNWYTAFYAWRGDLHLQNRAWHDKYGEIVRSGPNTLWFNSHSMYSDIYNTGGVNVGKVDAWEVYSASRHSPNILSAVNKRVHAFKRRTLKSAFSDQGLSEIEETVIAHINSLTTHLFPNDTESLPNGWSSSIDVATVFDWFAFDLIGDITYGSSFGMLDSPQKRWVRPVYTKMSHRGVMCLMQPKIYKFKLDRIFLFPLYRDIISAGSWVYNRVKDRAHMGDKVERKDVFSIMTTSRDQASNEGYTMKDLWTESMVLLGAGTDTTSTTMSALFFYILHHHDALSRVTAEVRGTFDHEDEIRAGPKLNSCHFLQACVNETMRLTPGVPNGSPRRVLAGGLTVDGRHIPEGVTVASSLYVLLRKKEYFKQPDAFWPQRWIVDPESGADEQSVRMARQVFCPFGLGPRSCIGRRLAWMDINVGLARIIFLYDMRLAPRAPCCAANTTGKRCEYHFKGYSTATPSQGTIAQFKRREL</sequence>
<dbReference type="PRINTS" id="PR00385">
    <property type="entry name" value="P450"/>
</dbReference>
<dbReference type="PANTHER" id="PTHR24305:SF237">
    <property type="entry name" value="CYTOCHROME P450 MONOOXYGENASE ATNE-RELATED"/>
    <property type="match status" value="1"/>
</dbReference>
<dbReference type="RefSeq" id="XP_022387085.1">
    <property type="nucleotide sequence ID" value="XM_022535853.1"/>
</dbReference>
<dbReference type="Pfam" id="PF00067">
    <property type="entry name" value="p450"/>
    <property type="match status" value="1"/>
</dbReference>
<keyword evidence="6 8" id="KW-0408">Iron</keyword>
<evidence type="ECO:0000256" key="5">
    <source>
        <dbReference type="ARBA" id="ARBA00023002"/>
    </source>
</evidence>
<dbReference type="InterPro" id="IPR001128">
    <property type="entry name" value="Cyt_P450"/>
</dbReference>
<keyword evidence="4 8" id="KW-0479">Metal-binding</keyword>
<dbReference type="InterPro" id="IPR050121">
    <property type="entry name" value="Cytochrome_P450_monoxygenase"/>
</dbReference>
<dbReference type="EMBL" id="LYCR01000072">
    <property type="protein sequence ID" value="OGM43368.1"/>
    <property type="molecule type" value="Genomic_DNA"/>
</dbReference>
<dbReference type="GO" id="GO:0004497">
    <property type="term" value="F:monooxygenase activity"/>
    <property type="evidence" value="ECO:0007669"/>
    <property type="project" value="UniProtKB-KW"/>
</dbReference>
<dbReference type="GO" id="GO:0005506">
    <property type="term" value="F:iron ion binding"/>
    <property type="evidence" value="ECO:0007669"/>
    <property type="project" value="InterPro"/>
</dbReference>
<dbReference type="InterPro" id="IPR002401">
    <property type="entry name" value="Cyt_P450_E_grp-I"/>
</dbReference>
<evidence type="ECO:0000256" key="2">
    <source>
        <dbReference type="ARBA" id="ARBA00010617"/>
    </source>
</evidence>
<dbReference type="SUPFAM" id="SSF48264">
    <property type="entry name" value="Cytochrome P450"/>
    <property type="match status" value="1"/>
</dbReference>
<dbReference type="AlphaFoldDB" id="A0A1F7ZWE2"/>
<comment type="cofactor">
    <cofactor evidence="1 8">
        <name>heme</name>
        <dbReference type="ChEBI" id="CHEBI:30413"/>
    </cofactor>
</comment>
<evidence type="ECO:0000256" key="3">
    <source>
        <dbReference type="ARBA" id="ARBA00022617"/>
    </source>
</evidence>
<evidence type="ECO:0000256" key="9">
    <source>
        <dbReference type="RuleBase" id="RU000461"/>
    </source>
</evidence>
<evidence type="ECO:0008006" key="13">
    <source>
        <dbReference type="Google" id="ProtNLM"/>
    </source>
</evidence>
<evidence type="ECO:0000313" key="12">
    <source>
        <dbReference type="Proteomes" id="UP000179179"/>
    </source>
</evidence>
<dbReference type="InterPro" id="IPR036396">
    <property type="entry name" value="Cyt_P450_sf"/>
</dbReference>
<dbReference type="CDD" id="cd11061">
    <property type="entry name" value="CYP67-like"/>
    <property type="match status" value="1"/>
</dbReference>
<name>A0A1F7ZWE2_9EURO</name>
<dbReference type="Gene3D" id="1.10.630.10">
    <property type="entry name" value="Cytochrome P450"/>
    <property type="match status" value="1"/>
</dbReference>
<keyword evidence="10" id="KW-0472">Membrane</keyword>
<evidence type="ECO:0000256" key="7">
    <source>
        <dbReference type="ARBA" id="ARBA00023033"/>
    </source>
</evidence>
<evidence type="ECO:0000256" key="8">
    <source>
        <dbReference type="PIRSR" id="PIRSR602401-1"/>
    </source>
</evidence>
<dbReference type="OrthoDB" id="1470350at2759"/>
<dbReference type="PANTHER" id="PTHR24305">
    <property type="entry name" value="CYTOCHROME P450"/>
    <property type="match status" value="1"/>
</dbReference>
<evidence type="ECO:0000256" key="6">
    <source>
        <dbReference type="ARBA" id="ARBA00023004"/>
    </source>
</evidence>
<dbReference type="InterPro" id="IPR017972">
    <property type="entry name" value="Cyt_P450_CS"/>
</dbReference>
<proteinExistence type="inferred from homology"/>
<keyword evidence="10" id="KW-1133">Transmembrane helix</keyword>
<accession>A0A1F7ZWE2</accession>
<keyword evidence="12" id="KW-1185">Reference proteome</keyword>
<keyword evidence="7 9" id="KW-0503">Monooxygenase</keyword>
<dbReference type="STRING" id="109264.A0A1F7ZWE2"/>
<dbReference type="Proteomes" id="UP000179179">
    <property type="component" value="Unassembled WGS sequence"/>
</dbReference>
<dbReference type="GeneID" id="34452114"/>
<feature type="transmembrane region" description="Helical" evidence="10">
    <location>
        <begin position="6"/>
        <end position="27"/>
    </location>
</feature>
<evidence type="ECO:0000256" key="4">
    <source>
        <dbReference type="ARBA" id="ARBA00022723"/>
    </source>
</evidence>
<keyword evidence="10" id="KW-0812">Transmembrane</keyword>
<evidence type="ECO:0000313" key="11">
    <source>
        <dbReference type="EMBL" id="OGM43368.1"/>
    </source>
</evidence>
<feature type="binding site" description="axial binding residue" evidence="8">
    <location>
        <position position="448"/>
    </location>
    <ligand>
        <name>heme</name>
        <dbReference type="ChEBI" id="CHEBI:30413"/>
    </ligand>
    <ligandPart>
        <name>Fe</name>
        <dbReference type="ChEBI" id="CHEBI:18248"/>
    </ligandPart>
</feature>
<dbReference type="PROSITE" id="PS00086">
    <property type="entry name" value="CYTOCHROME_P450"/>
    <property type="match status" value="1"/>
</dbReference>
<gene>
    <name evidence="11" type="ORF">ABOM_008724</name>
</gene>
<keyword evidence="3 8" id="KW-0349">Heme</keyword>
<comment type="caution">
    <text evidence="11">The sequence shown here is derived from an EMBL/GenBank/DDBJ whole genome shotgun (WGS) entry which is preliminary data.</text>
</comment>
<dbReference type="PRINTS" id="PR00463">
    <property type="entry name" value="EP450I"/>
</dbReference>